<gene>
    <name evidence="1" type="ORF">CERZMDRAFT_101148</name>
</gene>
<evidence type="ECO:0000313" key="1">
    <source>
        <dbReference type="EMBL" id="KAF2208706.1"/>
    </source>
</evidence>
<reference evidence="1" key="1">
    <citation type="journal article" date="2020" name="Stud. Mycol.">
        <title>101 Dothideomycetes genomes: a test case for predicting lifestyles and emergence of pathogens.</title>
        <authorList>
            <person name="Haridas S."/>
            <person name="Albert R."/>
            <person name="Binder M."/>
            <person name="Bloem J."/>
            <person name="Labutti K."/>
            <person name="Salamov A."/>
            <person name="Andreopoulos B."/>
            <person name="Baker S."/>
            <person name="Barry K."/>
            <person name="Bills G."/>
            <person name="Bluhm B."/>
            <person name="Cannon C."/>
            <person name="Castanera R."/>
            <person name="Culley D."/>
            <person name="Daum C."/>
            <person name="Ezra D."/>
            <person name="Gonzalez J."/>
            <person name="Henrissat B."/>
            <person name="Kuo A."/>
            <person name="Liang C."/>
            <person name="Lipzen A."/>
            <person name="Lutzoni F."/>
            <person name="Magnuson J."/>
            <person name="Mondo S."/>
            <person name="Nolan M."/>
            <person name="Ohm R."/>
            <person name="Pangilinan J."/>
            <person name="Park H.-J."/>
            <person name="Ramirez L."/>
            <person name="Alfaro M."/>
            <person name="Sun H."/>
            <person name="Tritt A."/>
            <person name="Yoshinaga Y."/>
            <person name="Zwiers L.-H."/>
            <person name="Turgeon B."/>
            <person name="Goodwin S."/>
            <person name="Spatafora J."/>
            <person name="Crous P."/>
            <person name="Grigoriev I."/>
        </authorList>
    </citation>
    <scope>NUCLEOTIDE SEQUENCE</scope>
    <source>
        <strain evidence="1">SCOH1-5</strain>
    </source>
</reference>
<proteinExistence type="predicted"/>
<sequence>MGERSGRDRDPIETILALSRDLAQHVVTGVVPLPRTRGRKIPTEGAASGTLLQVFTRLPISSDPDVEIPALHLSVEAAKRQDGSYCQRSNEMTRHAMSWRRQELCADHRLLATATFADGDVEIVDFLPACQPTLVPRILHAAWDPMRHVMRMDLHILLQLELAQNKFPNQPRPRCGPSFLALANPGIIATRY</sequence>
<accession>A0A6A6F4L5</accession>
<protein>
    <submittedName>
        <fullName evidence="1">Uncharacterized protein</fullName>
    </submittedName>
</protein>
<dbReference type="AlphaFoldDB" id="A0A6A6F4L5"/>
<organism evidence="1 2">
    <name type="scientific">Cercospora zeae-maydis SCOH1-5</name>
    <dbReference type="NCBI Taxonomy" id="717836"/>
    <lineage>
        <taxon>Eukaryota</taxon>
        <taxon>Fungi</taxon>
        <taxon>Dikarya</taxon>
        <taxon>Ascomycota</taxon>
        <taxon>Pezizomycotina</taxon>
        <taxon>Dothideomycetes</taxon>
        <taxon>Dothideomycetidae</taxon>
        <taxon>Mycosphaerellales</taxon>
        <taxon>Mycosphaerellaceae</taxon>
        <taxon>Cercospora</taxon>
    </lineage>
</organism>
<evidence type="ECO:0000313" key="2">
    <source>
        <dbReference type="Proteomes" id="UP000799539"/>
    </source>
</evidence>
<keyword evidence="2" id="KW-1185">Reference proteome</keyword>
<name>A0A6A6F4L5_9PEZI</name>
<dbReference type="Proteomes" id="UP000799539">
    <property type="component" value="Unassembled WGS sequence"/>
</dbReference>
<dbReference type="EMBL" id="ML992692">
    <property type="protein sequence ID" value="KAF2208706.1"/>
    <property type="molecule type" value="Genomic_DNA"/>
</dbReference>